<evidence type="ECO:0000313" key="3">
    <source>
        <dbReference type="Proteomes" id="UP000597762"/>
    </source>
</evidence>
<dbReference type="AlphaFoldDB" id="A0A812DI56"/>
<name>A0A812DI56_ACAPH</name>
<keyword evidence="1" id="KW-0472">Membrane</keyword>
<protein>
    <submittedName>
        <fullName evidence="2">Uncharacterized protein</fullName>
    </submittedName>
</protein>
<feature type="transmembrane region" description="Helical" evidence="1">
    <location>
        <begin position="314"/>
        <end position="338"/>
    </location>
</feature>
<keyword evidence="1" id="KW-0812">Transmembrane</keyword>
<feature type="transmembrane region" description="Helical" evidence="1">
    <location>
        <begin position="255"/>
        <end position="276"/>
    </location>
</feature>
<comment type="caution">
    <text evidence="2">The sequence shown here is derived from an EMBL/GenBank/DDBJ whole genome shotgun (WGS) entry which is preliminary data.</text>
</comment>
<keyword evidence="1" id="KW-1133">Transmembrane helix</keyword>
<feature type="transmembrane region" description="Helical" evidence="1">
    <location>
        <begin position="288"/>
        <end position="307"/>
    </location>
</feature>
<dbReference type="EMBL" id="CAHIKZ030003220">
    <property type="protein sequence ID" value="CAE1297747.1"/>
    <property type="molecule type" value="Genomic_DNA"/>
</dbReference>
<evidence type="ECO:0000256" key="1">
    <source>
        <dbReference type="SAM" id="Phobius"/>
    </source>
</evidence>
<gene>
    <name evidence="2" type="ORF">SPHA_52213</name>
</gene>
<evidence type="ECO:0000313" key="2">
    <source>
        <dbReference type="EMBL" id="CAE1297747.1"/>
    </source>
</evidence>
<accession>A0A812DI56</accession>
<reference evidence="2" key="1">
    <citation type="submission" date="2021-01" db="EMBL/GenBank/DDBJ databases">
        <authorList>
            <person name="Li R."/>
            <person name="Bekaert M."/>
        </authorList>
    </citation>
    <scope>NUCLEOTIDE SEQUENCE</scope>
    <source>
        <strain evidence="2">Farmed</strain>
    </source>
</reference>
<keyword evidence="3" id="KW-1185">Reference proteome</keyword>
<organism evidence="2 3">
    <name type="scientific">Acanthosepion pharaonis</name>
    <name type="common">Pharaoh cuttlefish</name>
    <name type="synonym">Sepia pharaonis</name>
    <dbReference type="NCBI Taxonomy" id="158019"/>
    <lineage>
        <taxon>Eukaryota</taxon>
        <taxon>Metazoa</taxon>
        <taxon>Spiralia</taxon>
        <taxon>Lophotrochozoa</taxon>
        <taxon>Mollusca</taxon>
        <taxon>Cephalopoda</taxon>
        <taxon>Coleoidea</taxon>
        <taxon>Decapodiformes</taxon>
        <taxon>Sepiida</taxon>
        <taxon>Sepiina</taxon>
        <taxon>Sepiidae</taxon>
        <taxon>Acanthosepion</taxon>
    </lineage>
</organism>
<proteinExistence type="predicted"/>
<dbReference type="Proteomes" id="UP000597762">
    <property type="component" value="Unassembled WGS sequence"/>
</dbReference>
<sequence length="360" mass="41249">MRPSGGSCLSVQSDCRVYSGLFLWTPAQRLGRLSCALRMTGHVIKSVSFLCVSASRHHRPRGVESPQPSLKFHVGLFLFGHLIKSVSFLLSVNAFHHHCPMGMQGPPPSCKFHIRVCLFGHLIKPVLFLFCVNVSRHHCPMGVQAPPPSLKFHLRLSLFGPLIKPVRQELGVSIFSLSSFCLLFLIKKYILFFHFSWSGHPSIVFLSSFLIKKKTKYPFFHFSSSGPQSIFSLSFYRVFVFFFNYKKKQNILSFIFHRLVLSLSSVYRVFCLLVLIKKQNILFFHFSWSGHQSIFSLSLSCFCLLLIKKKQISFSFIFLGLVISLSSVYRVFCFLFLIKKANILFFHFSSSGHRSIFCLS</sequence>